<dbReference type="EMBL" id="JAWRCO010000002">
    <property type="protein sequence ID" value="MDW6005257.1"/>
    <property type="molecule type" value="Genomic_DNA"/>
</dbReference>
<evidence type="ECO:0000256" key="3">
    <source>
        <dbReference type="ARBA" id="ARBA00022741"/>
    </source>
</evidence>
<feature type="transmembrane region" description="Helical" evidence="7">
    <location>
        <begin position="258"/>
        <end position="278"/>
    </location>
</feature>
<dbReference type="InterPro" id="IPR003439">
    <property type="entry name" value="ABC_transporter-like_ATP-bd"/>
</dbReference>
<dbReference type="Proteomes" id="UP001283366">
    <property type="component" value="Unassembled WGS sequence"/>
</dbReference>
<feature type="transmembrane region" description="Helical" evidence="7">
    <location>
        <begin position="51"/>
        <end position="73"/>
    </location>
</feature>
<dbReference type="NCBIfam" id="TIGR01194">
    <property type="entry name" value="cyc_pep_trnsptr"/>
    <property type="match status" value="1"/>
</dbReference>
<feature type="transmembrane region" description="Helical" evidence="7">
    <location>
        <begin position="150"/>
        <end position="169"/>
    </location>
</feature>
<feature type="domain" description="ABC transporter" evidence="8">
    <location>
        <begin position="332"/>
        <end position="564"/>
    </location>
</feature>
<dbReference type="GO" id="GO:0034040">
    <property type="term" value="F:ATPase-coupled lipid transmembrane transporter activity"/>
    <property type="evidence" value="ECO:0007669"/>
    <property type="project" value="TreeGrafter"/>
</dbReference>
<dbReference type="RefSeq" id="WP_087482885.1">
    <property type="nucleotide sequence ID" value="NZ_AP024884.1"/>
</dbReference>
<organism evidence="11 12">
    <name type="scientific">Vibrio mangrovi</name>
    <dbReference type="NCBI Taxonomy" id="474394"/>
    <lineage>
        <taxon>Bacteria</taxon>
        <taxon>Pseudomonadati</taxon>
        <taxon>Pseudomonadota</taxon>
        <taxon>Gammaproteobacteria</taxon>
        <taxon>Vibrionales</taxon>
        <taxon>Vibrionaceae</taxon>
        <taxon>Vibrio</taxon>
    </lineage>
</organism>
<proteinExistence type="predicted"/>
<evidence type="ECO:0000256" key="6">
    <source>
        <dbReference type="ARBA" id="ARBA00023136"/>
    </source>
</evidence>
<dbReference type="GO" id="GO:0005524">
    <property type="term" value="F:ATP binding"/>
    <property type="evidence" value="ECO:0007669"/>
    <property type="project" value="UniProtKB-KW"/>
</dbReference>
<evidence type="ECO:0000313" key="11">
    <source>
        <dbReference type="EMBL" id="SMS02882.1"/>
    </source>
</evidence>
<comment type="subcellular location">
    <subcellularLocation>
        <location evidence="1">Cell membrane</location>
        <topology evidence="1">Multi-pass membrane protein</topology>
    </subcellularLocation>
</comment>
<dbReference type="InterPro" id="IPR011527">
    <property type="entry name" value="ABC1_TM_dom"/>
</dbReference>
<evidence type="ECO:0000256" key="2">
    <source>
        <dbReference type="ARBA" id="ARBA00022692"/>
    </source>
</evidence>
<dbReference type="PROSITE" id="PS50893">
    <property type="entry name" value="ABC_TRANSPORTER_2"/>
    <property type="match status" value="1"/>
</dbReference>
<keyword evidence="6 7" id="KW-0472">Membrane</keyword>
<dbReference type="GO" id="GO:0015833">
    <property type="term" value="P:peptide transport"/>
    <property type="evidence" value="ECO:0007669"/>
    <property type="project" value="InterPro"/>
</dbReference>
<evidence type="ECO:0000256" key="1">
    <source>
        <dbReference type="ARBA" id="ARBA00004651"/>
    </source>
</evidence>
<dbReference type="Pfam" id="PF00664">
    <property type="entry name" value="ABC_membrane"/>
    <property type="match status" value="1"/>
</dbReference>
<evidence type="ECO:0000256" key="5">
    <source>
        <dbReference type="ARBA" id="ARBA00022989"/>
    </source>
</evidence>
<dbReference type="Gene3D" id="1.20.1560.10">
    <property type="entry name" value="ABC transporter type 1, transmembrane domain"/>
    <property type="match status" value="1"/>
</dbReference>
<keyword evidence="3" id="KW-0547">Nucleotide-binding</keyword>
<feature type="domain" description="ABC transmembrane type-1" evidence="9">
    <location>
        <begin position="16"/>
        <end position="293"/>
    </location>
</feature>
<feature type="transmembrane region" description="Helical" evidence="7">
    <location>
        <begin position="12"/>
        <end position="31"/>
    </location>
</feature>
<dbReference type="Gene3D" id="3.40.50.300">
    <property type="entry name" value="P-loop containing nucleotide triphosphate hydrolases"/>
    <property type="match status" value="1"/>
</dbReference>
<dbReference type="InterPro" id="IPR027417">
    <property type="entry name" value="P-loop_NTPase"/>
</dbReference>
<keyword evidence="13" id="KW-1185">Reference proteome</keyword>
<dbReference type="PROSITE" id="PS00211">
    <property type="entry name" value="ABC_TRANSPORTER_1"/>
    <property type="match status" value="1"/>
</dbReference>
<dbReference type="GO" id="GO:1904680">
    <property type="term" value="F:peptide transmembrane transporter activity"/>
    <property type="evidence" value="ECO:0007669"/>
    <property type="project" value="InterPro"/>
</dbReference>
<dbReference type="OrthoDB" id="9760776at2"/>
<name>A0A1Y6J2F5_9VIBR</name>
<gene>
    <name evidence="11" type="primary">yojI_3</name>
    <name evidence="10" type="ORF">SBX37_20530</name>
    <name evidence="11" type="ORF">VIM7927_04224</name>
</gene>
<evidence type="ECO:0000259" key="9">
    <source>
        <dbReference type="PROSITE" id="PS50929"/>
    </source>
</evidence>
<accession>A0A1Y6J2F5</accession>
<dbReference type="EMBL" id="FXXI01000014">
    <property type="protein sequence ID" value="SMS02882.1"/>
    <property type="molecule type" value="Genomic_DNA"/>
</dbReference>
<dbReference type="GO" id="GO:0005886">
    <property type="term" value="C:plasma membrane"/>
    <property type="evidence" value="ECO:0007669"/>
    <property type="project" value="UniProtKB-SubCell"/>
</dbReference>
<evidence type="ECO:0000256" key="7">
    <source>
        <dbReference type="SAM" id="Phobius"/>
    </source>
</evidence>
<keyword evidence="2 7" id="KW-0812">Transmembrane</keyword>
<dbReference type="GO" id="GO:0140359">
    <property type="term" value="F:ABC-type transporter activity"/>
    <property type="evidence" value="ECO:0007669"/>
    <property type="project" value="InterPro"/>
</dbReference>
<reference evidence="10 13" key="2">
    <citation type="submission" date="2023-11" db="EMBL/GenBank/DDBJ databases">
        <title>Plant-associative lifestyle of Vibrio porteresiae and its evolutionary dynamics.</title>
        <authorList>
            <person name="Rameshkumar N."/>
            <person name="Kirti K."/>
        </authorList>
    </citation>
    <scope>NUCLEOTIDE SEQUENCE [LARGE SCALE GENOMIC DNA]</scope>
    <source>
        <strain evidence="10 13">MSSRF38</strain>
    </source>
</reference>
<dbReference type="PANTHER" id="PTHR24221">
    <property type="entry name" value="ATP-BINDING CASSETTE SUB-FAMILY B"/>
    <property type="match status" value="1"/>
</dbReference>
<keyword evidence="4 11" id="KW-0067">ATP-binding</keyword>
<sequence length="568" mass="64094">MFKSILSRFKWSILSATFLSVIGALAGILMLKIMTTQVSLIGAGKSPGPHAFLIFVGAVFVVLLFSLTSRYLLAKLSARIVYEFRDALAKRLLSTSYAMLEKIGGHRVMAAMKTDVTKLSDGLLILPGFMYSLVSVLLCLGYMMYTSWQLFVVVFILISAIIIIAKFFLKIGFRHYTLLREYEDEMFSGLRTLVDGIKELSINANRRRFTYNQILEPNFKAIRQRSIKVSVIFTMLGSMASTLVFFVIGVIVFGSRVYFPDVPLEVVVTFVLTILYMVNPLQSVVDSINRFSDCSASYRKIEELALADLDDFERTTEGESESSAACDSWQTLSVENLQFQYQPDSDDEYTFHVGPVHAAFRRGEAIFLTGGNGSGKSTFAKLLVGLYQPSQGTIRLDEQVVSDTIELHEYQQMFSTIFSDFHLFEHVLNEAGEPESDAVIEKYLLDLELGSKVTSKDGKLSSVAMSQGQKKRLALLMSYIENTPVCLYDEWAADQDPRFREIFYTRIIPELKRQNKLVIVISHDDRYFHLADQLIQFENGKIVDHSVSGKPENTPGQGIDHRWITVSI</sequence>
<evidence type="ECO:0000313" key="10">
    <source>
        <dbReference type="EMBL" id="MDW6005257.1"/>
    </source>
</evidence>
<dbReference type="InterPro" id="IPR039421">
    <property type="entry name" value="Type_1_exporter"/>
</dbReference>
<dbReference type="InterPro" id="IPR003593">
    <property type="entry name" value="AAA+_ATPase"/>
</dbReference>
<dbReference type="GO" id="GO:0016887">
    <property type="term" value="F:ATP hydrolysis activity"/>
    <property type="evidence" value="ECO:0007669"/>
    <property type="project" value="InterPro"/>
</dbReference>
<dbReference type="Proteomes" id="UP000196125">
    <property type="component" value="Unassembled WGS sequence"/>
</dbReference>
<dbReference type="PANTHER" id="PTHR24221:SF654">
    <property type="entry name" value="ATP-BINDING CASSETTE SUB-FAMILY B MEMBER 6"/>
    <property type="match status" value="1"/>
</dbReference>
<keyword evidence="5 7" id="KW-1133">Transmembrane helix</keyword>
<protein>
    <submittedName>
        <fullName evidence="11">ABC transporter ATP-binding protein YojI</fullName>
    </submittedName>
    <submittedName>
        <fullName evidence="10">Cyclic peptide export ABC transporter</fullName>
    </submittedName>
</protein>
<dbReference type="PROSITE" id="PS50929">
    <property type="entry name" value="ABC_TM1F"/>
    <property type="match status" value="1"/>
</dbReference>
<evidence type="ECO:0000259" key="8">
    <source>
        <dbReference type="PROSITE" id="PS50893"/>
    </source>
</evidence>
<dbReference type="AlphaFoldDB" id="A0A1Y6J2F5"/>
<dbReference type="InterPro" id="IPR005898">
    <property type="entry name" value="Cyc_pep_transpt_SyrD/YojI"/>
</dbReference>
<evidence type="ECO:0000256" key="4">
    <source>
        <dbReference type="ARBA" id="ARBA00022840"/>
    </source>
</evidence>
<reference evidence="11 12" key="1">
    <citation type="submission" date="2017-05" db="EMBL/GenBank/DDBJ databases">
        <authorList>
            <person name="Song R."/>
            <person name="Chenine A.L."/>
            <person name="Ruprecht R.M."/>
        </authorList>
    </citation>
    <scope>NUCLEOTIDE SEQUENCE [LARGE SCALE GENOMIC DNA]</scope>
    <source>
        <strain evidence="11 12">CECT 7927</strain>
    </source>
</reference>
<dbReference type="Pfam" id="PF00005">
    <property type="entry name" value="ABC_tran"/>
    <property type="match status" value="1"/>
</dbReference>
<evidence type="ECO:0000313" key="13">
    <source>
        <dbReference type="Proteomes" id="UP001283366"/>
    </source>
</evidence>
<dbReference type="InterPro" id="IPR017871">
    <property type="entry name" value="ABC_transporter-like_CS"/>
</dbReference>
<evidence type="ECO:0000313" key="12">
    <source>
        <dbReference type="Proteomes" id="UP000196125"/>
    </source>
</evidence>
<dbReference type="SUPFAM" id="SSF90123">
    <property type="entry name" value="ABC transporter transmembrane region"/>
    <property type="match status" value="1"/>
</dbReference>
<dbReference type="InterPro" id="IPR036640">
    <property type="entry name" value="ABC1_TM_sf"/>
</dbReference>
<feature type="transmembrane region" description="Helical" evidence="7">
    <location>
        <begin position="229"/>
        <end position="252"/>
    </location>
</feature>
<dbReference type="SUPFAM" id="SSF52540">
    <property type="entry name" value="P-loop containing nucleoside triphosphate hydrolases"/>
    <property type="match status" value="1"/>
</dbReference>
<dbReference type="SMART" id="SM00382">
    <property type="entry name" value="AAA"/>
    <property type="match status" value="1"/>
</dbReference>
<feature type="transmembrane region" description="Helical" evidence="7">
    <location>
        <begin position="122"/>
        <end position="144"/>
    </location>
</feature>